<dbReference type="PROSITE" id="PS00798">
    <property type="entry name" value="ALDOKETO_REDUCTASE_1"/>
    <property type="match status" value="1"/>
</dbReference>
<feature type="site" description="Lowers pKa of active site Tyr" evidence="5">
    <location>
        <position position="85"/>
    </location>
</feature>
<accession>A0A1D1ZA43</accession>
<dbReference type="Pfam" id="PF00248">
    <property type="entry name" value="Aldo_ket_red"/>
    <property type="match status" value="1"/>
</dbReference>
<dbReference type="GO" id="GO:1990641">
    <property type="term" value="P:response to iron ion starvation"/>
    <property type="evidence" value="ECO:0007669"/>
    <property type="project" value="UniProtKB-ARBA"/>
</dbReference>
<dbReference type="PANTHER" id="PTHR11732">
    <property type="entry name" value="ALDO/KETO REDUCTASE"/>
    <property type="match status" value="1"/>
</dbReference>
<feature type="binding site" evidence="4">
    <location>
        <position position="118"/>
    </location>
    <ligand>
        <name>substrate</name>
    </ligand>
</feature>
<dbReference type="PRINTS" id="PR00069">
    <property type="entry name" value="ALDKETRDTASE"/>
</dbReference>
<dbReference type="Gene3D" id="3.20.20.100">
    <property type="entry name" value="NADP-dependent oxidoreductase domain"/>
    <property type="match status" value="1"/>
</dbReference>
<sequence>MAGIPVVAVEANCRPMPLVGMGTAAYPLAPSDTIRSAVLHAIRVGYRHFDTAALYQSEQPLGEAASEALHQGLIKSRDEVFVTTKLSCRDAHPGLVVPALKNSLRNLGMEYVDLYLVHFPLSAKPGKNELFFKKDELMSTFDMASVWEGMEQCRDLGLAKAIGVSNFSCKKLEQLLETAKIPPAVNQVEMNPMWQQKKLREFCVAKGIHVSAFSPLGGCGTPWGGDQVMGNNILKEIADAKGKTTAQVCLRWVYEQNVSVVVKSFNENRIKENLDILEWELNEEERHKISLIPQRRSVLADIFCSSDGPYRSLEDLWDGEI</sequence>
<dbReference type="EMBL" id="GDJX01004172">
    <property type="protein sequence ID" value="JAT63764.1"/>
    <property type="molecule type" value="Transcribed_RNA"/>
</dbReference>
<keyword evidence="2" id="KW-0560">Oxidoreductase</keyword>
<dbReference type="PROSITE" id="PS00063">
    <property type="entry name" value="ALDOKETO_REDUCTASE_3"/>
    <property type="match status" value="1"/>
</dbReference>
<dbReference type="InterPro" id="IPR018170">
    <property type="entry name" value="Aldo/ket_reductase_CS"/>
</dbReference>
<dbReference type="InterPro" id="IPR044497">
    <property type="entry name" value="AKR4A/B"/>
</dbReference>
<feature type="domain" description="NADP-dependent oxidoreductase" evidence="6">
    <location>
        <begin position="20"/>
        <end position="289"/>
    </location>
</feature>
<dbReference type="PROSITE" id="PS00062">
    <property type="entry name" value="ALDOKETO_REDUCTASE_2"/>
    <property type="match status" value="1"/>
</dbReference>
<dbReference type="FunFam" id="3.20.20.100:FF:000014">
    <property type="entry name" value="NAD(P)-linked oxidoreductase superfamily protein"/>
    <property type="match status" value="1"/>
</dbReference>
<protein>
    <submittedName>
        <fullName evidence="7">Putative NAD(P)H-dependent oxidoreductase 1</fullName>
    </submittedName>
</protein>
<gene>
    <name evidence="7" type="primary">Os10g0113000_8</name>
    <name evidence="7" type="ORF">g.82814</name>
</gene>
<dbReference type="AlphaFoldDB" id="A0A1D1ZA43"/>
<evidence type="ECO:0000256" key="3">
    <source>
        <dbReference type="PIRSR" id="PIRSR000097-1"/>
    </source>
</evidence>
<evidence type="ECO:0000256" key="1">
    <source>
        <dbReference type="ARBA" id="ARBA00007905"/>
    </source>
</evidence>
<name>A0A1D1ZA43_9ARAE</name>
<dbReference type="GO" id="GO:0033707">
    <property type="term" value="F:3''-deamino-3''-oxonicotianamine reductase activity"/>
    <property type="evidence" value="ECO:0007669"/>
    <property type="project" value="UniProtKB-ARBA"/>
</dbReference>
<dbReference type="CDD" id="cd19124">
    <property type="entry name" value="AKR_AKR4A_4B"/>
    <property type="match status" value="1"/>
</dbReference>
<dbReference type="SUPFAM" id="SSF51430">
    <property type="entry name" value="NAD(P)-linked oxidoreductase"/>
    <property type="match status" value="1"/>
</dbReference>
<dbReference type="GO" id="GO:0019290">
    <property type="term" value="P:siderophore biosynthetic process"/>
    <property type="evidence" value="ECO:0007669"/>
    <property type="project" value="UniProtKB-ARBA"/>
</dbReference>
<dbReference type="InterPro" id="IPR023210">
    <property type="entry name" value="NADP_OxRdtase_dom"/>
</dbReference>
<proteinExistence type="inferred from homology"/>
<evidence type="ECO:0000256" key="5">
    <source>
        <dbReference type="PIRSR" id="PIRSR000097-3"/>
    </source>
</evidence>
<reference evidence="7" key="1">
    <citation type="submission" date="2015-07" db="EMBL/GenBank/DDBJ databases">
        <title>Transcriptome Assembly of Anthurium amnicola.</title>
        <authorList>
            <person name="Suzuki J."/>
        </authorList>
    </citation>
    <scope>NUCLEOTIDE SEQUENCE</scope>
</reference>
<organism evidence="7">
    <name type="scientific">Anthurium amnicola</name>
    <dbReference type="NCBI Taxonomy" id="1678845"/>
    <lineage>
        <taxon>Eukaryota</taxon>
        <taxon>Viridiplantae</taxon>
        <taxon>Streptophyta</taxon>
        <taxon>Embryophyta</taxon>
        <taxon>Tracheophyta</taxon>
        <taxon>Spermatophyta</taxon>
        <taxon>Magnoliopsida</taxon>
        <taxon>Liliopsida</taxon>
        <taxon>Araceae</taxon>
        <taxon>Pothoideae</taxon>
        <taxon>Potheae</taxon>
        <taxon>Anthurium</taxon>
    </lineage>
</organism>
<evidence type="ECO:0000313" key="7">
    <source>
        <dbReference type="EMBL" id="JAT63764.1"/>
    </source>
</evidence>
<evidence type="ECO:0000256" key="4">
    <source>
        <dbReference type="PIRSR" id="PIRSR000097-2"/>
    </source>
</evidence>
<dbReference type="InterPro" id="IPR020471">
    <property type="entry name" value="AKR"/>
</dbReference>
<feature type="active site" description="Proton donor" evidence="3">
    <location>
        <position position="55"/>
    </location>
</feature>
<evidence type="ECO:0000256" key="2">
    <source>
        <dbReference type="ARBA" id="ARBA00023002"/>
    </source>
</evidence>
<dbReference type="PIRSF" id="PIRSF000097">
    <property type="entry name" value="AKR"/>
    <property type="match status" value="1"/>
</dbReference>
<comment type="similarity">
    <text evidence="1">Belongs to the aldo/keto reductase family.</text>
</comment>
<evidence type="ECO:0000259" key="6">
    <source>
        <dbReference type="Pfam" id="PF00248"/>
    </source>
</evidence>
<dbReference type="InterPro" id="IPR036812">
    <property type="entry name" value="NAD(P)_OxRdtase_dom_sf"/>
</dbReference>